<evidence type="ECO:0000313" key="2">
    <source>
        <dbReference type="Proteomes" id="UP001064489"/>
    </source>
</evidence>
<name>A0AAD5INU4_ACENE</name>
<accession>A0AAD5INU4</accession>
<evidence type="ECO:0000313" key="1">
    <source>
        <dbReference type="EMBL" id="KAI9173518.1"/>
    </source>
</evidence>
<organism evidence="1 2">
    <name type="scientific">Acer negundo</name>
    <name type="common">Box elder</name>
    <dbReference type="NCBI Taxonomy" id="4023"/>
    <lineage>
        <taxon>Eukaryota</taxon>
        <taxon>Viridiplantae</taxon>
        <taxon>Streptophyta</taxon>
        <taxon>Embryophyta</taxon>
        <taxon>Tracheophyta</taxon>
        <taxon>Spermatophyta</taxon>
        <taxon>Magnoliopsida</taxon>
        <taxon>eudicotyledons</taxon>
        <taxon>Gunneridae</taxon>
        <taxon>Pentapetalae</taxon>
        <taxon>rosids</taxon>
        <taxon>malvids</taxon>
        <taxon>Sapindales</taxon>
        <taxon>Sapindaceae</taxon>
        <taxon>Hippocastanoideae</taxon>
        <taxon>Acereae</taxon>
        <taxon>Acer</taxon>
    </lineage>
</organism>
<protein>
    <submittedName>
        <fullName evidence="1">Uncharacterized protein</fullName>
    </submittedName>
</protein>
<sequence length="182" mass="20608">MGSEFSKLETLEMLPFAEVVKKKVRSKAGEGWSGFEEPEKVVELIVFERARLIRESGLQCYSKSPKVIENSVDKDKFFDQEKHGKDNVSLHKVALVYGEGCVGRQTILKPRSMIARVSKVGREKREGMEFKATCDRFRLSSFGVVDKLEFGELIDKDVGSSSVGKRWGSFDKRRDKRIGSHG</sequence>
<comment type="caution">
    <text evidence="1">The sequence shown here is derived from an EMBL/GenBank/DDBJ whole genome shotgun (WGS) entry which is preliminary data.</text>
</comment>
<gene>
    <name evidence="1" type="ORF">LWI28_002627</name>
</gene>
<proteinExistence type="predicted"/>
<reference evidence="1" key="2">
    <citation type="submission" date="2023-02" db="EMBL/GenBank/DDBJ databases">
        <authorList>
            <person name="Swenson N.G."/>
            <person name="Wegrzyn J.L."/>
            <person name="Mcevoy S.L."/>
        </authorList>
    </citation>
    <scope>NUCLEOTIDE SEQUENCE</scope>
    <source>
        <strain evidence="1">91603</strain>
        <tissue evidence="1">Leaf</tissue>
    </source>
</reference>
<dbReference type="Proteomes" id="UP001064489">
    <property type="component" value="Chromosome 8"/>
</dbReference>
<keyword evidence="2" id="KW-1185">Reference proteome</keyword>
<reference evidence="1" key="1">
    <citation type="journal article" date="2022" name="Plant J.">
        <title>Strategies of tolerance reflected in two North American maple genomes.</title>
        <authorList>
            <person name="McEvoy S.L."/>
            <person name="Sezen U.U."/>
            <person name="Trouern-Trend A."/>
            <person name="McMahon S.M."/>
            <person name="Schaberg P.G."/>
            <person name="Yang J."/>
            <person name="Wegrzyn J.L."/>
            <person name="Swenson N.G."/>
        </authorList>
    </citation>
    <scope>NUCLEOTIDE SEQUENCE</scope>
    <source>
        <strain evidence="1">91603</strain>
    </source>
</reference>
<dbReference type="AlphaFoldDB" id="A0AAD5INU4"/>
<dbReference type="EMBL" id="JAJSOW010000103">
    <property type="protein sequence ID" value="KAI9173518.1"/>
    <property type="molecule type" value="Genomic_DNA"/>
</dbReference>